<evidence type="ECO:0000259" key="1">
    <source>
        <dbReference type="PROSITE" id="PS51742"/>
    </source>
</evidence>
<dbReference type="CDD" id="cd11378">
    <property type="entry name" value="DUF296"/>
    <property type="match status" value="1"/>
</dbReference>
<dbReference type="PANTHER" id="PTHR34988">
    <property type="entry name" value="PROTEIN, PUTATIVE-RELATED"/>
    <property type="match status" value="1"/>
</dbReference>
<dbReference type="PROSITE" id="PS51742">
    <property type="entry name" value="PPC"/>
    <property type="match status" value="1"/>
</dbReference>
<evidence type="ECO:0000313" key="2">
    <source>
        <dbReference type="EMBL" id="MBB4276339.1"/>
    </source>
</evidence>
<comment type="caution">
    <text evidence="2">The sequence shown here is derived from an EMBL/GenBank/DDBJ whole genome shotgun (WGS) entry which is preliminary data.</text>
</comment>
<name>A0A7W6RPM3_9HYPH</name>
<gene>
    <name evidence="2" type="ORF">GGE12_004136</name>
</gene>
<feature type="domain" description="PPC" evidence="1">
    <location>
        <begin position="8"/>
        <end position="158"/>
    </location>
</feature>
<dbReference type="Gene3D" id="3.30.1330.80">
    <property type="entry name" value="Hypothetical protein, similar to alpha- acetolactate decarboxylase, domain 2"/>
    <property type="match status" value="1"/>
</dbReference>
<accession>A0A7W6RPM3</accession>
<dbReference type="Pfam" id="PF03479">
    <property type="entry name" value="PCC"/>
    <property type="match status" value="1"/>
</dbReference>
<dbReference type="EMBL" id="JACIGM010000008">
    <property type="protein sequence ID" value="MBB4276339.1"/>
    <property type="molecule type" value="Genomic_DNA"/>
</dbReference>
<dbReference type="GO" id="GO:0003677">
    <property type="term" value="F:DNA binding"/>
    <property type="evidence" value="ECO:0007669"/>
    <property type="project" value="UniProtKB-KW"/>
</dbReference>
<dbReference type="InterPro" id="IPR005175">
    <property type="entry name" value="PPC_dom"/>
</dbReference>
<sequence>MKSKELAESDPWRERSFVLVLDDGEEAFEAITRFAKEQKVGGASLTAIGALRSATLGFFEFATKNYQEIPVGEQTEVLSAIGDIAIGDDGKASLHMHVVLGLSDGATRGGHFIKGTVHPTLEIIHPRKRRRLPPQKARRPRYRVDRPVDGGLEQAVTSRGFFLSLSLDVYGDRFSSSHSR</sequence>
<keyword evidence="2" id="KW-0238">DNA-binding</keyword>
<reference evidence="2 3" key="1">
    <citation type="submission" date="2020-08" db="EMBL/GenBank/DDBJ databases">
        <title>Genomic Encyclopedia of Type Strains, Phase IV (KMG-V): Genome sequencing to study the core and pangenomes of soil and plant-associated prokaryotes.</title>
        <authorList>
            <person name="Whitman W."/>
        </authorList>
    </citation>
    <scope>NUCLEOTIDE SEQUENCE [LARGE SCALE GENOMIC DNA]</scope>
    <source>
        <strain evidence="2 3">SEMIA 402</strain>
    </source>
</reference>
<dbReference type="AlphaFoldDB" id="A0A7W6RPM3"/>
<evidence type="ECO:0000313" key="3">
    <source>
        <dbReference type="Proteomes" id="UP000533641"/>
    </source>
</evidence>
<organism evidence="2 3">
    <name type="scientific">Rhizobium mongolense</name>
    <dbReference type="NCBI Taxonomy" id="57676"/>
    <lineage>
        <taxon>Bacteria</taxon>
        <taxon>Pseudomonadati</taxon>
        <taxon>Pseudomonadota</taxon>
        <taxon>Alphaproteobacteria</taxon>
        <taxon>Hyphomicrobiales</taxon>
        <taxon>Rhizobiaceae</taxon>
        <taxon>Rhizobium/Agrobacterium group</taxon>
        <taxon>Rhizobium</taxon>
    </lineage>
</organism>
<proteinExistence type="predicted"/>
<protein>
    <submittedName>
        <fullName evidence="2">Putative DNA-binding protein with PD1-like motif</fullName>
    </submittedName>
</protein>
<dbReference type="SUPFAM" id="SSF117856">
    <property type="entry name" value="AF0104/ALDC/Ptd012-like"/>
    <property type="match status" value="1"/>
</dbReference>
<dbReference type="PANTHER" id="PTHR34988:SF1">
    <property type="entry name" value="DNA-BINDING PROTEIN"/>
    <property type="match status" value="1"/>
</dbReference>
<dbReference type="Proteomes" id="UP000533641">
    <property type="component" value="Unassembled WGS sequence"/>
</dbReference>